<evidence type="ECO:0000256" key="6">
    <source>
        <dbReference type="ARBA" id="ARBA00022827"/>
    </source>
</evidence>
<evidence type="ECO:0000313" key="11">
    <source>
        <dbReference type="Proteomes" id="UP001519292"/>
    </source>
</evidence>
<evidence type="ECO:0000313" key="10">
    <source>
        <dbReference type="EMBL" id="MBP2057203.1"/>
    </source>
</evidence>
<keyword evidence="5" id="KW-0285">Flavoprotein</keyword>
<dbReference type="Proteomes" id="UP001519292">
    <property type="component" value="Unassembled WGS sequence"/>
</dbReference>
<comment type="catalytic activity">
    <reaction evidence="8">
        <text>dihydrourocanate + A = urocanate + AH2</text>
        <dbReference type="Rhea" id="RHEA:36059"/>
        <dbReference type="ChEBI" id="CHEBI:13193"/>
        <dbReference type="ChEBI" id="CHEBI:17499"/>
        <dbReference type="ChEBI" id="CHEBI:27247"/>
        <dbReference type="ChEBI" id="CHEBI:72991"/>
        <dbReference type="EC" id="1.3.99.33"/>
    </reaction>
</comment>
<keyword evidence="7" id="KW-0560">Oxidoreductase</keyword>
<evidence type="ECO:0000256" key="2">
    <source>
        <dbReference type="ARBA" id="ARBA00001974"/>
    </source>
</evidence>
<evidence type="ECO:0000256" key="4">
    <source>
        <dbReference type="ARBA" id="ARBA00015872"/>
    </source>
</evidence>
<evidence type="ECO:0000256" key="3">
    <source>
        <dbReference type="ARBA" id="ARBA00013137"/>
    </source>
</evidence>
<evidence type="ECO:0000256" key="5">
    <source>
        <dbReference type="ARBA" id="ARBA00022630"/>
    </source>
</evidence>
<dbReference type="InterPro" id="IPR050315">
    <property type="entry name" value="FAD-oxidoreductase_2"/>
</dbReference>
<evidence type="ECO:0000256" key="1">
    <source>
        <dbReference type="ARBA" id="ARBA00001917"/>
    </source>
</evidence>
<protein>
    <recommendedName>
        <fullName evidence="4">Urocanate reductase</fullName>
        <ecNumber evidence="3">1.3.99.33</ecNumber>
    </recommendedName>
</protein>
<name>A0ABS4MC00_9LACO</name>
<dbReference type="InterPro" id="IPR007329">
    <property type="entry name" value="FMN-bd"/>
</dbReference>
<comment type="cofactor">
    <cofactor evidence="2">
        <name>FAD</name>
        <dbReference type="ChEBI" id="CHEBI:57692"/>
    </cofactor>
</comment>
<dbReference type="SMART" id="SM00900">
    <property type="entry name" value="FMN_bind"/>
    <property type="match status" value="1"/>
</dbReference>
<dbReference type="Pfam" id="PF00890">
    <property type="entry name" value="FAD_binding_2"/>
    <property type="match status" value="1"/>
</dbReference>
<keyword evidence="6" id="KW-0274">FAD</keyword>
<dbReference type="InterPro" id="IPR027477">
    <property type="entry name" value="Succ_DH/fumarate_Rdtase_cat_sf"/>
</dbReference>
<dbReference type="EC" id="1.3.99.33" evidence="3"/>
<comment type="cofactor">
    <cofactor evidence="1">
        <name>FMN</name>
        <dbReference type="ChEBI" id="CHEBI:58210"/>
    </cofactor>
</comment>
<dbReference type="EMBL" id="JAGGLU010000001">
    <property type="protein sequence ID" value="MBP2057203.1"/>
    <property type="molecule type" value="Genomic_DNA"/>
</dbReference>
<proteinExistence type="predicted"/>
<dbReference type="Gene3D" id="3.90.1010.20">
    <property type="match status" value="1"/>
</dbReference>
<comment type="caution">
    <text evidence="10">The sequence shown here is derived from an EMBL/GenBank/DDBJ whole genome shotgun (WGS) entry which is preliminary data.</text>
</comment>
<organism evidence="10 11">
    <name type="scientific">Lactobacillus colini</name>
    <dbReference type="NCBI Taxonomy" id="1819254"/>
    <lineage>
        <taxon>Bacteria</taxon>
        <taxon>Bacillati</taxon>
        <taxon>Bacillota</taxon>
        <taxon>Bacilli</taxon>
        <taxon>Lactobacillales</taxon>
        <taxon>Lactobacillaceae</taxon>
        <taxon>Lactobacillus</taxon>
    </lineage>
</organism>
<accession>A0ABS4MC00</accession>
<evidence type="ECO:0000256" key="7">
    <source>
        <dbReference type="ARBA" id="ARBA00023002"/>
    </source>
</evidence>
<dbReference type="PANTHER" id="PTHR43400:SF10">
    <property type="entry name" value="3-OXOSTEROID 1-DEHYDROGENASE"/>
    <property type="match status" value="1"/>
</dbReference>
<dbReference type="Gene3D" id="3.90.700.10">
    <property type="entry name" value="Succinate dehydrogenase/fumarate reductase flavoprotein, catalytic domain"/>
    <property type="match status" value="1"/>
</dbReference>
<gene>
    <name evidence="10" type="ORF">J2Z60_000365</name>
</gene>
<feature type="domain" description="FMN-binding" evidence="9">
    <location>
        <begin position="526"/>
        <end position="600"/>
    </location>
</feature>
<reference evidence="10 11" key="1">
    <citation type="submission" date="2021-03" db="EMBL/GenBank/DDBJ databases">
        <title>Genomic Encyclopedia of Type Strains, Phase IV (KMG-IV): sequencing the most valuable type-strain genomes for metagenomic binning, comparative biology and taxonomic classification.</title>
        <authorList>
            <person name="Goeker M."/>
        </authorList>
    </citation>
    <scope>NUCLEOTIDE SEQUENCE [LARGE SCALE GENOMIC DNA]</scope>
    <source>
        <strain evidence="10 11">DSM 101872</strain>
    </source>
</reference>
<dbReference type="Pfam" id="PF04205">
    <property type="entry name" value="FMN_bind"/>
    <property type="match status" value="1"/>
</dbReference>
<evidence type="ECO:0000259" key="9">
    <source>
        <dbReference type="SMART" id="SM00900"/>
    </source>
</evidence>
<dbReference type="SUPFAM" id="SSF56425">
    <property type="entry name" value="Succinate dehydrogenase/fumarate reductase flavoprotein, catalytic domain"/>
    <property type="match status" value="1"/>
</dbReference>
<sequence>MEVTKNMKWNAAYDVLVLGFGGAGATAARFAADHGSKVLLVDAAPYGHEGGNTRYSAQHIAMAHNRKKIGKYYDQLAKPYNYSKKTMNAYLDGFVNMPAYMKKYLGVEPYIWSRDWQKDDQLDHKDHLCEYPEFEGSETFDFALVHNRDFDAELWKLLRQKVVDRKDKIDIWLNSRATKLLTQNNQVIGAVVQRNHHDYYIYATQGIVLATGGFENNAQMQQDYLHVTKLTPLGSLYNRGDGIKMASDIGAQLWHMANYESLGIVPSYVIAEEDGKRGRQIGGWKNVKSGSIFAVSNDGTRFMREDAKFRHGHIYDHGEYNLPRAYDNAWLIFDEKQYQKFVDEKNSANARYSSILEKIVSANSLTELAKLTSLPQSNLSQSIKLFNKFAEDGSDIEFNRDPSSMEPFTGKKLFAIKLAPAILNTQGGTKHNEKAQVLNNDDKPIDHLYCAGELGGMCVNRYQGGGNLAECLIFGKIAGENVSQELKNSLPKLSNPIPAINDIVAGENLTKIPLADNQYLGATEAGIGGRIVVRVTYEDKTIKNVEVVENHETEGIGAVAIQKLPEEIVAANSVDVDAVSGASTTTRAVKDAVKKAIDKANK</sequence>
<dbReference type="PANTHER" id="PTHR43400">
    <property type="entry name" value="FUMARATE REDUCTASE"/>
    <property type="match status" value="1"/>
</dbReference>
<keyword evidence="11" id="KW-1185">Reference proteome</keyword>
<dbReference type="SUPFAM" id="SSF51905">
    <property type="entry name" value="FAD/NAD(P)-binding domain"/>
    <property type="match status" value="1"/>
</dbReference>
<dbReference type="RefSeq" id="WP_209685797.1">
    <property type="nucleotide sequence ID" value="NZ_JAGGLU010000001.1"/>
</dbReference>
<dbReference type="InterPro" id="IPR036188">
    <property type="entry name" value="FAD/NAD-bd_sf"/>
</dbReference>
<dbReference type="InterPro" id="IPR003953">
    <property type="entry name" value="FAD-dep_OxRdtase_2_FAD-bd"/>
</dbReference>
<evidence type="ECO:0000256" key="8">
    <source>
        <dbReference type="ARBA" id="ARBA00049922"/>
    </source>
</evidence>
<dbReference type="Gene3D" id="3.50.50.60">
    <property type="entry name" value="FAD/NAD(P)-binding domain"/>
    <property type="match status" value="1"/>
</dbReference>